<keyword evidence="1" id="KW-1133">Transmembrane helix</keyword>
<dbReference type="EMBL" id="JAQQBS010000002">
    <property type="protein sequence ID" value="KAK0171901.1"/>
    <property type="molecule type" value="Genomic_DNA"/>
</dbReference>
<sequence length="350" mass="39577">MQGIKRVIIFCLLTAILPIFLLVLPLYLRHNLYADVVYAVTESDVLEISDGVSTIFCSSHTLHTNGTINAFQMSHRPEITSNHVHLRLKKSMTLPDDTLEYWGFYLLRGANVALSVCSRFPGASILVVKGERTLRTCGMLDHNKNKERSQGIFSPQARDHVKITFESNAHEINSKEITTSILTPDDSKKLDEINQTPFSKPHDNIINDDDTLKQLTDTVHSYFHRHMAKIDAEKKNYTNQLNNHPQNISNDKIVRRKRLTNRSDISAEENDLNDAIIQSHRHVRIKRNQEAVQPPALLNQGIKHGGNNALRNLTGDDDSSVSSFEEGLLNCYEGNVLIAQEFEPSNLCTN</sequence>
<accession>A0AA39FM29</accession>
<evidence type="ECO:0000259" key="2">
    <source>
        <dbReference type="Pfam" id="PF16040"/>
    </source>
</evidence>
<evidence type="ECO:0000313" key="4">
    <source>
        <dbReference type="Proteomes" id="UP001168990"/>
    </source>
</evidence>
<dbReference type="InterPro" id="IPR032008">
    <property type="entry name" value="APD1-4_N"/>
</dbReference>
<dbReference type="PANTHER" id="PTHR39077">
    <property type="entry name" value="DUF4793 DOMAIN-CONTAINING PROTEIN"/>
    <property type="match status" value="1"/>
</dbReference>
<feature type="domain" description="E3 ubiquitin-protein ligase APD1-4 N-terminal" evidence="2">
    <location>
        <begin position="65"/>
        <end position="134"/>
    </location>
</feature>
<evidence type="ECO:0000256" key="1">
    <source>
        <dbReference type="SAM" id="Phobius"/>
    </source>
</evidence>
<comment type="caution">
    <text evidence="3">The sequence shown here is derived from an EMBL/GenBank/DDBJ whole genome shotgun (WGS) entry which is preliminary data.</text>
</comment>
<gene>
    <name evidence="3" type="ORF">PV328_005292</name>
</gene>
<protein>
    <recommendedName>
        <fullName evidence="2">E3 ubiquitin-protein ligase APD1-4 N-terminal domain-containing protein</fullName>
    </recommendedName>
</protein>
<name>A0AA39FM29_9HYME</name>
<keyword evidence="1" id="KW-0472">Membrane</keyword>
<keyword evidence="1" id="KW-0812">Transmembrane</keyword>
<dbReference type="Proteomes" id="UP001168990">
    <property type="component" value="Unassembled WGS sequence"/>
</dbReference>
<evidence type="ECO:0000313" key="3">
    <source>
        <dbReference type="EMBL" id="KAK0171901.1"/>
    </source>
</evidence>
<keyword evidence="4" id="KW-1185">Reference proteome</keyword>
<reference evidence="3" key="2">
    <citation type="submission" date="2023-03" db="EMBL/GenBank/DDBJ databases">
        <authorList>
            <person name="Inwood S.N."/>
            <person name="Skelly J.G."/>
            <person name="Guhlin J."/>
            <person name="Harrop T.W.R."/>
            <person name="Goldson S.G."/>
            <person name="Dearden P.K."/>
        </authorList>
    </citation>
    <scope>NUCLEOTIDE SEQUENCE</scope>
    <source>
        <strain evidence="3">Irish</strain>
        <tissue evidence="3">Whole body</tissue>
    </source>
</reference>
<organism evidence="3 4">
    <name type="scientific">Microctonus aethiopoides</name>
    <dbReference type="NCBI Taxonomy" id="144406"/>
    <lineage>
        <taxon>Eukaryota</taxon>
        <taxon>Metazoa</taxon>
        <taxon>Ecdysozoa</taxon>
        <taxon>Arthropoda</taxon>
        <taxon>Hexapoda</taxon>
        <taxon>Insecta</taxon>
        <taxon>Pterygota</taxon>
        <taxon>Neoptera</taxon>
        <taxon>Endopterygota</taxon>
        <taxon>Hymenoptera</taxon>
        <taxon>Apocrita</taxon>
        <taxon>Ichneumonoidea</taxon>
        <taxon>Braconidae</taxon>
        <taxon>Euphorinae</taxon>
        <taxon>Microctonus</taxon>
    </lineage>
</organism>
<dbReference type="Pfam" id="PF16040">
    <property type="entry name" value="APD1-4_N"/>
    <property type="match status" value="1"/>
</dbReference>
<dbReference type="PANTHER" id="PTHR39077:SF2">
    <property type="entry name" value="E3 UBIQUITIN-PROTEIN LIGASE APD1-4 MIDDLE DOMAIN-CONTAINING PROTEIN"/>
    <property type="match status" value="1"/>
</dbReference>
<reference evidence="3" key="1">
    <citation type="journal article" date="2023" name="bioRxiv">
        <title>Scaffold-level genome assemblies of two parasitoid biocontrol wasps reveal the parthenogenesis mechanism and an associated novel virus.</title>
        <authorList>
            <person name="Inwood S."/>
            <person name="Skelly J."/>
            <person name="Guhlin J."/>
            <person name="Harrop T."/>
            <person name="Goldson S."/>
            <person name="Dearden P."/>
        </authorList>
    </citation>
    <scope>NUCLEOTIDE SEQUENCE</scope>
    <source>
        <strain evidence="3">Irish</strain>
        <tissue evidence="3">Whole body</tissue>
    </source>
</reference>
<dbReference type="AlphaFoldDB" id="A0AA39FM29"/>
<proteinExistence type="predicted"/>
<feature type="transmembrane region" description="Helical" evidence="1">
    <location>
        <begin position="7"/>
        <end position="28"/>
    </location>
</feature>